<protein>
    <submittedName>
        <fullName evidence="1">Uncharacterized protein</fullName>
    </submittedName>
</protein>
<name>A0ACC0ZNA3_9ROSI</name>
<evidence type="ECO:0000313" key="2">
    <source>
        <dbReference type="Proteomes" id="UP001163603"/>
    </source>
</evidence>
<proteinExistence type="predicted"/>
<accession>A0ACC0ZNA3</accession>
<dbReference type="Proteomes" id="UP001163603">
    <property type="component" value="Chromosome 1"/>
</dbReference>
<sequence>MIPLLGFLSLFWPFTLDILGLDSHPFSINLPYFLNPPKISQHKYLTQKYPTNFFTMNPQHYFPCLHCHPQDYIRMVQHLIERCLLFHMSRDDCINALAKHANINPIVTLTGSFGKSYLKRTKASFKHISMKKKRVYPKSYFRALVWMPLPVTEDTTVSSYWLNWRVLLCSIWLLSIMAISSFIIWKYESLDNLRSDEGETQQDAAQFLCNDDAWRPCLKDIHPFWLLVFRVIAFCFLLATLIVRILSNESRIFYFYTQWTFVLVTFYFGFGSLLSIYGCYQYHKISSGNLNVQHGETDAEQGNFMPLTNGENANKHEMRNVLNTQEKSSPAIISCLFQIVYQMSAGAVILTDCVYWLIIFPFLTASDYKLSFVRSGCLNQLPHSVLLQCFIFSGCLCKLKHS</sequence>
<organism evidence="1 2">
    <name type="scientific">Pistacia integerrima</name>
    <dbReference type="NCBI Taxonomy" id="434235"/>
    <lineage>
        <taxon>Eukaryota</taxon>
        <taxon>Viridiplantae</taxon>
        <taxon>Streptophyta</taxon>
        <taxon>Embryophyta</taxon>
        <taxon>Tracheophyta</taxon>
        <taxon>Spermatophyta</taxon>
        <taxon>Magnoliopsida</taxon>
        <taxon>eudicotyledons</taxon>
        <taxon>Gunneridae</taxon>
        <taxon>Pentapetalae</taxon>
        <taxon>rosids</taxon>
        <taxon>malvids</taxon>
        <taxon>Sapindales</taxon>
        <taxon>Anacardiaceae</taxon>
        <taxon>Pistacia</taxon>
    </lineage>
</organism>
<evidence type="ECO:0000313" key="1">
    <source>
        <dbReference type="EMBL" id="KAJ0053507.1"/>
    </source>
</evidence>
<keyword evidence="2" id="KW-1185">Reference proteome</keyword>
<dbReference type="EMBL" id="CM047736">
    <property type="protein sequence ID" value="KAJ0053507.1"/>
    <property type="molecule type" value="Genomic_DNA"/>
</dbReference>
<gene>
    <name evidence="1" type="ORF">Pint_02763</name>
</gene>
<comment type="caution">
    <text evidence="1">The sequence shown here is derived from an EMBL/GenBank/DDBJ whole genome shotgun (WGS) entry which is preliminary data.</text>
</comment>
<reference evidence="2" key="1">
    <citation type="journal article" date="2023" name="G3 (Bethesda)">
        <title>Genome assembly and association tests identify interacting loci associated with vigor, precocity, and sex in interspecific pistachio rootstocks.</title>
        <authorList>
            <person name="Palmer W."/>
            <person name="Jacygrad E."/>
            <person name="Sagayaradj S."/>
            <person name="Cavanaugh K."/>
            <person name="Han R."/>
            <person name="Bertier L."/>
            <person name="Beede B."/>
            <person name="Kafkas S."/>
            <person name="Golino D."/>
            <person name="Preece J."/>
            <person name="Michelmore R."/>
        </authorList>
    </citation>
    <scope>NUCLEOTIDE SEQUENCE [LARGE SCALE GENOMIC DNA]</scope>
</reference>